<feature type="compositionally biased region" description="Polar residues" evidence="1">
    <location>
        <begin position="199"/>
        <end position="213"/>
    </location>
</feature>
<feature type="compositionally biased region" description="Polar residues" evidence="1">
    <location>
        <begin position="48"/>
        <end position="88"/>
    </location>
</feature>
<reference evidence="2" key="1">
    <citation type="submission" date="2014-12" db="EMBL/GenBank/DDBJ databases">
        <title>Insight into the proteome of Arion vulgaris.</title>
        <authorList>
            <person name="Aradska J."/>
            <person name="Bulat T."/>
            <person name="Smidak R."/>
            <person name="Sarate P."/>
            <person name="Gangsoo J."/>
            <person name="Sialana F."/>
            <person name="Bilban M."/>
            <person name="Lubec G."/>
        </authorList>
    </citation>
    <scope>NUCLEOTIDE SEQUENCE</scope>
    <source>
        <tissue evidence="2">Skin</tissue>
    </source>
</reference>
<dbReference type="AlphaFoldDB" id="A0A0B7AVD8"/>
<dbReference type="GO" id="GO:0005634">
    <property type="term" value="C:nucleus"/>
    <property type="evidence" value="ECO:0007669"/>
    <property type="project" value="TreeGrafter"/>
</dbReference>
<evidence type="ECO:0000313" key="2">
    <source>
        <dbReference type="EMBL" id="CEK84607.1"/>
    </source>
</evidence>
<feature type="non-terminal residue" evidence="2">
    <location>
        <position position="251"/>
    </location>
</feature>
<evidence type="ECO:0000256" key="1">
    <source>
        <dbReference type="SAM" id="MobiDB-lite"/>
    </source>
</evidence>
<sequence length="251" mass="26984">MSLVNYGASDDSDTSDVDEISTNVQTTDNVQKATPGHISDEDDFDASVGSSVTSTTRLGLRSVNVSEYNVPLVNSTKDDSVNSTSVTSLEDLPAPQSQTHSTETEEAELEEVVKPKASEVANAPKPPSKKPKQPVKITIPSLDEEPNDEETESKKRIDPSTVKSGLFSLLPAPVYAAKKETNRPLIPQSLTRKKVPVAVSTTSNTGNKQSSSNRLKRSSDVASTTDFSSKRMTPFNALTGYDSDSDDDDDD</sequence>
<accession>A0A0B7AVD8</accession>
<name>A0A0B7AVD8_9EUPU</name>
<feature type="region of interest" description="Disordered" evidence="1">
    <location>
        <begin position="1"/>
        <end position="251"/>
    </location>
</feature>
<gene>
    <name evidence="2" type="primary">ORF143596</name>
</gene>
<dbReference type="PANTHER" id="PTHR13621:SF2">
    <property type="entry name" value="PROLINE-RICH PROTEIN PRCC"/>
    <property type="match status" value="1"/>
</dbReference>
<proteinExistence type="predicted"/>
<feature type="compositionally biased region" description="Acidic residues" evidence="1">
    <location>
        <begin position="10"/>
        <end position="19"/>
    </location>
</feature>
<organism evidence="2">
    <name type="scientific">Arion vulgaris</name>
    <dbReference type="NCBI Taxonomy" id="1028688"/>
    <lineage>
        <taxon>Eukaryota</taxon>
        <taxon>Metazoa</taxon>
        <taxon>Spiralia</taxon>
        <taxon>Lophotrochozoa</taxon>
        <taxon>Mollusca</taxon>
        <taxon>Gastropoda</taxon>
        <taxon>Heterobranchia</taxon>
        <taxon>Euthyneura</taxon>
        <taxon>Panpulmonata</taxon>
        <taxon>Eupulmonata</taxon>
        <taxon>Stylommatophora</taxon>
        <taxon>Helicina</taxon>
        <taxon>Arionoidea</taxon>
        <taxon>Arionidae</taxon>
        <taxon>Arion</taxon>
    </lineage>
</organism>
<feature type="compositionally biased region" description="Polar residues" evidence="1">
    <location>
        <begin position="20"/>
        <end position="32"/>
    </location>
</feature>
<feature type="compositionally biased region" description="Acidic residues" evidence="1">
    <location>
        <begin position="142"/>
        <end position="151"/>
    </location>
</feature>
<dbReference type="InterPro" id="IPR018800">
    <property type="entry name" value="PRCC"/>
</dbReference>
<dbReference type="EMBL" id="HACG01037742">
    <property type="protein sequence ID" value="CEK84607.1"/>
    <property type="molecule type" value="Transcribed_RNA"/>
</dbReference>
<dbReference type="PANTHER" id="PTHR13621">
    <property type="entry name" value="PROLINE-RICH PROTEIN PRCC"/>
    <property type="match status" value="1"/>
</dbReference>
<feature type="compositionally biased region" description="Polar residues" evidence="1">
    <location>
        <begin position="220"/>
        <end position="231"/>
    </location>
</feature>
<protein>
    <submittedName>
        <fullName evidence="2">Uncharacterized protein</fullName>
    </submittedName>
</protein>